<sequence>MKTELIANSCRICLTQTKKLRSLYKPIDEGDEPPNEMLHLITGIQVEKLDEHETLPKNICKNCELSLNMAFEFRENALRTQEIIMAYLNELNGYESNEESNKSQISNYKAEYEEIMNLEPLDCVDALEEDIQILSKDEQKSAIGNDEELNEEASGDENPIGEEEEQEEYYKQEVSYILKNTEENENDEENDQDNYTEDQPEEEEGKEEDQEEAMCEEQEEIAYKEQVMTTEQKDLNEMQKTLTKSTNGTKTIRKKIMKLKSNDTIGNMKQISRRGRKPNNSKNENGHICDICGNVFAKLGRMMEHRQRHDKEHRYSCEICNQTFLTRELLRKHMFSHSGGKPLKCKYCSRTFYYESVRRAHEAVHQGHKPYVCDVCDKAFSYAHALKKHKLIHAEIKLYRCEYCAKDFRLQHHLKQHEETRLHQNTVRHAHGAKTYGDYYIPGQDEQDEDIIFLEEIADDQLATDS</sequence>
<keyword evidence="2 8" id="KW-0479">Metal-binding</keyword>
<dbReference type="Pfam" id="PF07776">
    <property type="entry name" value="zf-AD"/>
    <property type="match status" value="1"/>
</dbReference>
<dbReference type="PANTHER" id="PTHR16515">
    <property type="entry name" value="PR DOMAIN ZINC FINGER PROTEIN"/>
    <property type="match status" value="1"/>
</dbReference>
<reference evidence="12 14" key="1">
    <citation type="journal article" date="2015" name="Nat. Commun.">
        <title>Lucilia cuprina genome unlocks parasitic fly biology to underpin future interventions.</title>
        <authorList>
            <person name="Anstead C.A."/>
            <person name="Korhonen P.K."/>
            <person name="Young N.D."/>
            <person name="Hall R.S."/>
            <person name="Jex A.R."/>
            <person name="Murali S.C."/>
            <person name="Hughes D.S."/>
            <person name="Lee S.F."/>
            <person name="Perry T."/>
            <person name="Stroehlein A.J."/>
            <person name="Ansell B.R."/>
            <person name="Breugelmans B."/>
            <person name="Hofmann A."/>
            <person name="Qu J."/>
            <person name="Dugan S."/>
            <person name="Lee S.L."/>
            <person name="Chao H."/>
            <person name="Dinh H."/>
            <person name="Han Y."/>
            <person name="Doddapaneni H.V."/>
            <person name="Worley K.C."/>
            <person name="Muzny D.M."/>
            <person name="Ioannidis P."/>
            <person name="Waterhouse R.M."/>
            <person name="Zdobnov E.M."/>
            <person name="James P.J."/>
            <person name="Bagnall N.H."/>
            <person name="Kotze A.C."/>
            <person name="Gibbs R.A."/>
            <person name="Richards S."/>
            <person name="Batterham P."/>
            <person name="Gasser R.B."/>
        </authorList>
    </citation>
    <scope>NUCLEOTIDE SEQUENCE [LARGE SCALE GENOMIC DNA]</scope>
    <source>
        <strain evidence="12 14">LS</strain>
        <tissue evidence="12">Full body</tissue>
    </source>
</reference>
<feature type="region of interest" description="Disordered" evidence="9">
    <location>
        <begin position="181"/>
        <end position="217"/>
    </location>
</feature>
<feature type="domain" description="C2H2-type" evidence="10">
    <location>
        <begin position="399"/>
        <end position="428"/>
    </location>
</feature>
<evidence type="ECO:0000313" key="13">
    <source>
        <dbReference type="EMBL" id="KNC31892.1"/>
    </source>
</evidence>
<feature type="domain" description="C2H2-type" evidence="10">
    <location>
        <begin position="371"/>
        <end position="398"/>
    </location>
</feature>
<keyword evidence="5 8" id="KW-0862">Zinc</keyword>
<dbReference type="SUPFAM" id="SSF57667">
    <property type="entry name" value="beta-beta-alpha zinc fingers"/>
    <property type="match status" value="3"/>
</dbReference>
<dbReference type="Gene3D" id="3.40.1800.20">
    <property type="match status" value="1"/>
</dbReference>
<comment type="caution">
    <text evidence="12">The sequence shown here is derived from an EMBL/GenBank/DDBJ whole genome shotgun (WGS) entry which is preliminary data.</text>
</comment>
<dbReference type="PANTHER" id="PTHR16515:SF66">
    <property type="entry name" value="C2H2-TYPE DOMAIN-CONTAINING PROTEIN"/>
    <property type="match status" value="1"/>
</dbReference>
<dbReference type="AlphaFoldDB" id="A0A0L0BWR3"/>
<feature type="binding site" evidence="8">
    <location>
        <position position="60"/>
    </location>
    <ligand>
        <name>Zn(2+)</name>
        <dbReference type="ChEBI" id="CHEBI:29105"/>
    </ligand>
</feature>
<evidence type="ECO:0000313" key="14">
    <source>
        <dbReference type="Proteomes" id="UP000037069"/>
    </source>
</evidence>
<feature type="domain" description="C2H2-type" evidence="10">
    <location>
        <begin position="287"/>
        <end position="314"/>
    </location>
</feature>
<dbReference type="Proteomes" id="UP000037069">
    <property type="component" value="Unassembled WGS sequence"/>
</dbReference>
<comment type="subcellular location">
    <subcellularLocation>
        <location evidence="1">Nucleus</location>
    </subcellularLocation>
</comment>
<dbReference type="InterPro" id="IPR013087">
    <property type="entry name" value="Znf_C2H2_type"/>
</dbReference>
<dbReference type="PROSITE" id="PS50157">
    <property type="entry name" value="ZINC_FINGER_C2H2_2"/>
    <property type="match status" value="5"/>
</dbReference>
<evidence type="ECO:0000259" key="10">
    <source>
        <dbReference type="PROSITE" id="PS50157"/>
    </source>
</evidence>
<evidence type="ECO:0000256" key="8">
    <source>
        <dbReference type="PROSITE-ProRule" id="PRU01263"/>
    </source>
</evidence>
<dbReference type="PROSITE" id="PS00028">
    <property type="entry name" value="ZINC_FINGER_C2H2_1"/>
    <property type="match status" value="5"/>
</dbReference>
<dbReference type="InterPro" id="IPR036236">
    <property type="entry name" value="Znf_C2H2_sf"/>
</dbReference>
<keyword evidence="14" id="KW-1185">Reference proteome</keyword>
<evidence type="ECO:0000256" key="7">
    <source>
        <dbReference type="PROSITE-ProRule" id="PRU00042"/>
    </source>
</evidence>
<feature type="region of interest" description="Disordered" evidence="9">
    <location>
        <begin position="137"/>
        <end position="169"/>
    </location>
</feature>
<gene>
    <name evidence="13" type="ORF">FF38_08491</name>
    <name evidence="12" type="ORF">FF38_10522</name>
</gene>
<feature type="binding site" evidence="8">
    <location>
        <position position="10"/>
    </location>
    <ligand>
        <name>Zn(2+)</name>
        <dbReference type="ChEBI" id="CHEBI:29105"/>
    </ligand>
</feature>
<dbReference type="PROSITE" id="PS51915">
    <property type="entry name" value="ZAD"/>
    <property type="match status" value="1"/>
</dbReference>
<keyword evidence="3" id="KW-0677">Repeat</keyword>
<keyword evidence="4 7" id="KW-0863">Zinc-finger</keyword>
<name>A0A0L0BWR3_LUCCU</name>
<dbReference type="GO" id="GO:0005634">
    <property type="term" value="C:nucleus"/>
    <property type="evidence" value="ECO:0007669"/>
    <property type="project" value="UniProtKB-SubCell"/>
</dbReference>
<feature type="domain" description="C2H2-type" evidence="10">
    <location>
        <begin position="343"/>
        <end position="370"/>
    </location>
</feature>
<dbReference type="OMA" id="RHDAICQ"/>
<dbReference type="Pfam" id="PF00096">
    <property type="entry name" value="zf-C2H2"/>
    <property type="match status" value="1"/>
</dbReference>
<feature type="compositionally biased region" description="Acidic residues" evidence="9">
    <location>
        <begin position="183"/>
        <end position="217"/>
    </location>
</feature>
<dbReference type="Pfam" id="PF13894">
    <property type="entry name" value="zf-C2H2_4"/>
    <property type="match status" value="1"/>
</dbReference>
<dbReference type="GO" id="GO:0008270">
    <property type="term" value="F:zinc ion binding"/>
    <property type="evidence" value="ECO:0007669"/>
    <property type="project" value="UniProtKB-UniRule"/>
</dbReference>
<evidence type="ECO:0000313" key="12">
    <source>
        <dbReference type="EMBL" id="KNC24468.1"/>
    </source>
</evidence>
<dbReference type="GO" id="GO:0010468">
    <property type="term" value="P:regulation of gene expression"/>
    <property type="evidence" value="ECO:0007669"/>
    <property type="project" value="TreeGrafter"/>
</dbReference>
<dbReference type="SMART" id="SM00868">
    <property type="entry name" value="zf-AD"/>
    <property type="match status" value="1"/>
</dbReference>
<protein>
    <submittedName>
        <fullName evidence="12">Uncharacterized protein</fullName>
    </submittedName>
</protein>
<dbReference type="Pfam" id="PF13912">
    <property type="entry name" value="zf-C2H2_6"/>
    <property type="match status" value="1"/>
</dbReference>
<evidence type="ECO:0000256" key="4">
    <source>
        <dbReference type="ARBA" id="ARBA00022771"/>
    </source>
</evidence>
<evidence type="ECO:0000259" key="11">
    <source>
        <dbReference type="PROSITE" id="PS51915"/>
    </source>
</evidence>
<organism evidence="12 14">
    <name type="scientific">Lucilia cuprina</name>
    <name type="common">Green bottle fly</name>
    <name type="synonym">Australian sheep blowfly</name>
    <dbReference type="NCBI Taxonomy" id="7375"/>
    <lineage>
        <taxon>Eukaryota</taxon>
        <taxon>Metazoa</taxon>
        <taxon>Ecdysozoa</taxon>
        <taxon>Arthropoda</taxon>
        <taxon>Hexapoda</taxon>
        <taxon>Insecta</taxon>
        <taxon>Pterygota</taxon>
        <taxon>Neoptera</taxon>
        <taxon>Endopterygota</taxon>
        <taxon>Diptera</taxon>
        <taxon>Brachycera</taxon>
        <taxon>Muscomorpha</taxon>
        <taxon>Oestroidea</taxon>
        <taxon>Calliphoridae</taxon>
        <taxon>Luciliinae</taxon>
        <taxon>Lucilia</taxon>
    </lineage>
</organism>
<evidence type="ECO:0000256" key="9">
    <source>
        <dbReference type="SAM" id="MobiDB-lite"/>
    </source>
</evidence>
<dbReference type="SMART" id="SM00355">
    <property type="entry name" value="ZnF_C2H2"/>
    <property type="match status" value="5"/>
</dbReference>
<feature type="binding site" evidence="8">
    <location>
        <position position="13"/>
    </location>
    <ligand>
        <name>Zn(2+)</name>
        <dbReference type="ChEBI" id="CHEBI:29105"/>
    </ligand>
</feature>
<dbReference type="OrthoDB" id="8922241at2759"/>
<dbReference type="FunFam" id="3.30.160.60:FF:001182">
    <property type="entry name" value="Zinc finger, C2H2 type"/>
    <property type="match status" value="1"/>
</dbReference>
<keyword evidence="6" id="KW-0539">Nucleus</keyword>
<feature type="binding site" evidence="8">
    <location>
        <position position="63"/>
    </location>
    <ligand>
        <name>Zn(2+)</name>
        <dbReference type="ChEBI" id="CHEBI:29105"/>
    </ligand>
</feature>
<evidence type="ECO:0000256" key="1">
    <source>
        <dbReference type="ARBA" id="ARBA00004123"/>
    </source>
</evidence>
<evidence type="ECO:0000256" key="5">
    <source>
        <dbReference type="ARBA" id="ARBA00022833"/>
    </source>
</evidence>
<dbReference type="EMBL" id="JRES01000370">
    <property type="protein sequence ID" value="KNC31892.1"/>
    <property type="molecule type" value="Genomic_DNA"/>
</dbReference>
<evidence type="ECO:0000256" key="3">
    <source>
        <dbReference type="ARBA" id="ARBA00022737"/>
    </source>
</evidence>
<evidence type="ECO:0000256" key="2">
    <source>
        <dbReference type="ARBA" id="ARBA00022723"/>
    </source>
</evidence>
<dbReference type="STRING" id="7375.A0A0L0BWR3"/>
<feature type="domain" description="ZAD" evidence="11">
    <location>
        <begin position="8"/>
        <end position="87"/>
    </location>
</feature>
<evidence type="ECO:0000256" key="6">
    <source>
        <dbReference type="ARBA" id="ARBA00023242"/>
    </source>
</evidence>
<proteinExistence type="predicted"/>
<dbReference type="SUPFAM" id="SSF57716">
    <property type="entry name" value="Glucocorticoid receptor-like (DNA-binding domain)"/>
    <property type="match status" value="1"/>
</dbReference>
<feature type="compositionally biased region" description="Acidic residues" evidence="9">
    <location>
        <begin position="145"/>
        <end position="167"/>
    </location>
</feature>
<dbReference type="InterPro" id="IPR012934">
    <property type="entry name" value="Znf_AD"/>
</dbReference>
<feature type="domain" description="C2H2-type" evidence="10">
    <location>
        <begin position="315"/>
        <end position="342"/>
    </location>
</feature>
<dbReference type="Gene3D" id="3.30.160.60">
    <property type="entry name" value="Classic Zinc Finger"/>
    <property type="match status" value="3"/>
</dbReference>
<accession>A0A0L0BWR3</accession>
<dbReference type="EMBL" id="JRES01001227">
    <property type="protein sequence ID" value="KNC24468.1"/>
    <property type="molecule type" value="Genomic_DNA"/>
</dbReference>
<dbReference type="InterPro" id="IPR050331">
    <property type="entry name" value="Zinc_finger"/>
</dbReference>